<evidence type="ECO:0000256" key="1">
    <source>
        <dbReference type="SAM" id="Phobius"/>
    </source>
</evidence>
<keyword evidence="1" id="KW-0472">Membrane</keyword>
<feature type="transmembrane region" description="Helical" evidence="1">
    <location>
        <begin position="50"/>
        <end position="71"/>
    </location>
</feature>
<dbReference type="AlphaFoldDB" id="A0A0E9X6V9"/>
<name>A0A0E9X6V9_ANGAN</name>
<sequence>MSGNARKRNCRKNLHYLLQGMACSLISGFVLFPLPYYYNPQQYTCLNSTRYLILELCIMKQLWTSAFLYIYK</sequence>
<evidence type="ECO:0000313" key="2">
    <source>
        <dbReference type="EMBL" id="JAH98324.1"/>
    </source>
</evidence>
<accession>A0A0E9X6V9</accession>
<reference evidence="2" key="2">
    <citation type="journal article" date="2015" name="Fish Shellfish Immunol.">
        <title>Early steps in the European eel (Anguilla anguilla)-Vibrio vulnificus interaction in the gills: Role of the RtxA13 toxin.</title>
        <authorList>
            <person name="Callol A."/>
            <person name="Pajuelo D."/>
            <person name="Ebbesson L."/>
            <person name="Teles M."/>
            <person name="MacKenzie S."/>
            <person name="Amaro C."/>
        </authorList>
    </citation>
    <scope>NUCLEOTIDE SEQUENCE</scope>
</reference>
<organism evidence="2">
    <name type="scientific">Anguilla anguilla</name>
    <name type="common">European freshwater eel</name>
    <name type="synonym">Muraena anguilla</name>
    <dbReference type="NCBI Taxonomy" id="7936"/>
    <lineage>
        <taxon>Eukaryota</taxon>
        <taxon>Metazoa</taxon>
        <taxon>Chordata</taxon>
        <taxon>Craniata</taxon>
        <taxon>Vertebrata</taxon>
        <taxon>Euteleostomi</taxon>
        <taxon>Actinopterygii</taxon>
        <taxon>Neopterygii</taxon>
        <taxon>Teleostei</taxon>
        <taxon>Anguilliformes</taxon>
        <taxon>Anguillidae</taxon>
        <taxon>Anguilla</taxon>
    </lineage>
</organism>
<keyword evidence="1" id="KW-0812">Transmembrane</keyword>
<keyword evidence="1" id="KW-1133">Transmembrane helix</keyword>
<reference evidence="2" key="1">
    <citation type="submission" date="2014-11" db="EMBL/GenBank/DDBJ databases">
        <authorList>
            <person name="Amaro Gonzalez C."/>
        </authorList>
    </citation>
    <scope>NUCLEOTIDE SEQUENCE</scope>
</reference>
<dbReference type="EMBL" id="GBXM01010253">
    <property type="protein sequence ID" value="JAH98324.1"/>
    <property type="molecule type" value="Transcribed_RNA"/>
</dbReference>
<feature type="transmembrane region" description="Helical" evidence="1">
    <location>
        <begin position="16"/>
        <end position="38"/>
    </location>
</feature>
<proteinExistence type="predicted"/>
<protein>
    <submittedName>
        <fullName evidence="2">Uncharacterized protein</fullName>
    </submittedName>
</protein>